<evidence type="ECO:0000256" key="1">
    <source>
        <dbReference type="SAM" id="MobiDB-lite"/>
    </source>
</evidence>
<dbReference type="Proteomes" id="UP000270112">
    <property type="component" value="Unassembled WGS sequence"/>
</dbReference>
<protein>
    <submittedName>
        <fullName evidence="2">Uncharacterized protein</fullName>
    </submittedName>
</protein>
<sequence>MKTKEPNVIESERSQIADKVLDLEKDSSGNVFEIANATNIPFQLIQSLAFHPPINVISGGKRDSSSGLEQSRHSR</sequence>
<dbReference type="AlphaFoldDB" id="A0A3N0IXN5"/>
<feature type="region of interest" description="Disordered" evidence="1">
    <location>
        <begin position="56"/>
        <end position="75"/>
    </location>
</feature>
<comment type="caution">
    <text evidence="2">The sequence shown here is derived from an EMBL/GenBank/DDBJ whole genome shotgun (WGS) entry which is preliminary data.</text>
</comment>
<name>A0A3N0IXN5_9ACTN</name>
<gene>
    <name evidence="2" type="ORF">DMP09_08300</name>
</gene>
<evidence type="ECO:0000313" key="3">
    <source>
        <dbReference type="Proteomes" id="UP000270112"/>
    </source>
</evidence>
<dbReference type="EMBL" id="QICC01000028">
    <property type="protein sequence ID" value="RNM41731.1"/>
    <property type="molecule type" value="Genomic_DNA"/>
</dbReference>
<organism evidence="2 3">
    <name type="scientific">Eggerthella sinensis</name>
    <dbReference type="NCBI Taxonomy" id="242230"/>
    <lineage>
        <taxon>Bacteria</taxon>
        <taxon>Bacillati</taxon>
        <taxon>Actinomycetota</taxon>
        <taxon>Coriobacteriia</taxon>
        <taxon>Eggerthellales</taxon>
        <taxon>Eggerthellaceae</taxon>
        <taxon>Eggerthella</taxon>
    </lineage>
</organism>
<proteinExistence type="predicted"/>
<accession>A0A3N0IXN5</accession>
<feature type="compositionally biased region" description="Basic and acidic residues" evidence="1">
    <location>
        <begin position="60"/>
        <end position="75"/>
    </location>
</feature>
<reference evidence="3" key="1">
    <citation type="submission" date="2018-05" db="EMBL/GenBank/DDBJ databases">
        <title>Genome Sequencing of selected type strains of the family Eggerthellaceae.</title>
        <authorList>
            <person name="Danylec N."/>
            <person name="Stoll D.A."/>
            <person name="Doetsch A."/>
            <person name="Huch M."/>
        </authorList>
    </citation>
    <scope>NUCLEOTIDE SEQUENCE [LARGE SCALE GENOMIC DNA]</scope>
    <source>
        <strain evidence="3">DSM 16107</strain>
    </source>
</reference>
<evidence type="ECO:0000313" key="2">
    <source>
        <dbReference type="EMBL" id="RNM41731.1"/>
    </source>
</evidence>